<proteinExistence type="predicted"/>
<protein>
    <submittedName>
        <fullName evidence="1">Uncharacterized protein</fullName>
    </submittedName>
</protein>
<reference evidence="1" key="1">
    <citation type="submission" date="2021-03" db="EMBL/GenBank/DDBJ databases">
        <authorList>
            <person name="Tagirdzhanova G."/>
        </authorList>
    </citation>
    <scope>NUCLEOTIDE SEQUENCE</scope>
</reference>
<dbReference type="AlphaFoldDB" id="A0A8H3G4R4"/>
<evidence type="ECO:0000313" key="2">
    <source>
        <dbReference type="Proteomes" id="UP000664521"/>
    </source>
</evidence>
<dbReference type="Proteomes" id="UP000664521">
    <property type="component" value="Unassembled WGS sequence"/>
</dbReference>
<gene>
    <name evidence="1" type="ORF">HETSPECPRED_010033</name>
</gene>
<sequence>MYAPPYIFFHSRQGFRWKDGVDPTLKNLNSLNDASTDLLPSLTINVSQPNALLNWLNTNDASLITDLFIFVDAVVSCSPSPREWCLLFDKLRLEATNLRTVRVLWDADGYWGMQKPRITVDAEHVGLGRSVIFVRGLAQLKVKESLKISGLYAKGWPQYLEEKMGLKPIEDTLSDYDKQRLLDYQNYKRRLNPWVDTEDDSLLYGELDWDSLLKNLEMQRH</sequence>
<comment type="caution">
    <text evidence="1">The sequence shown here is derived from an EMBL/GenBank/DDBJ whole genome shotgun (WGS) entry which is preliminary data.</text>
</comment>
<name>A0A8H3G4R4_9LECA</name>
<accession>A0A8H3G4R4</accession>
<dbReference type="OrthoDB" id="2951834at2759"/>
<organism evidence="1 2">
    <name type="scientific">Heterodermia speciosa</name>
    <dbReference type="NCBI Taxonomy" id="116794"/>
    <lineage>
        <taxon>Eukaryota</taxon>
        <taxon>Fungi</taxon>
        <taxon>Dikarya</taxon>
        <taxon>Ascomycota</taxon>
        <taxon>Pezizomycotina</taxon>
        <taxon>Lecanoromycetes</taxon>
        <taxon>OSLEUM clade</taxon>
        <taxon>Lecanoromycetidae</taxon>
        <taxon>Caliciales</taxon>
        <taxon>Physciaceae</taxon>
        <taxon>Heterodermia</taxon>
    </lineage>
</organism>
<keyword evidence="2" id="KW-1185">Reference proteome</keyword>
<evidence type="ECO:0000313" key="1">
    <source>
        <dbReference type="EMBL" id="CAF9936151.1"/>
    </source>
</evidence>
<dbReference type="EMBL" id="CAJPDS010000089">
    <property type="protein sequence ID" value="CAF9936151.1"/>
    <property type="molecule type" value="Genomic_DNA"/>
</dbReference>